<feature type="chain" id="PRO_5028095566" evidence="2">
    <location>
        <begin position="21"/>
        <end position="271"/>
    </location>
</feature>
<reference evidence="3" key="1">
    <citation type="submission" date="2020-01" db="EMBL/GenBank/DDBJ databases">
        <authorList>
            <person name="Meier V. D."/>
            <person name="Meier V D."/>
        </authorList>
    </citation>
    <scope>NUCLEOTIDE SEQUENCE</scope>
    <source>
        <strain evidence="3">HLG_WM_MAG_03</strain>
    </source>
</reference>
<accession>A0A6S6SBS2</accession>
<feature type="coiled-coil region" evidence="1">
    <location>
        <begin position="23"/>
        <end position="50"/>
    </location>
</feature>
<evidence type="ECO:0000256" key="2">
    <source>
        <dbReference type="SAM" id="SignalP"/>
    </source>
</evidence>
<evidence type="ECO:0000313" key="3">
    <source>
        <dbReference type="EMBL" id="CAA6802069.1"/>
    </source>
</evidence>
<sequence>MYKRLLVLISLVVINTALWAMDLNQTTTIINEAKEATSELQDEFNTILNEIPSQDAVRVEKQNPELNTSIKPVQINEIIEINTTLLKESTKVIEINETNEIDNKEQNTTIMLTKPILLIHQMETNKTNELNESVLIDSIPKIMPLTETNGSNLLSDINKSMCEEQNISMDSNESNFGTIAENGCTDIQGDSIKGLVIFKTRIKPYCNMNGETFAKQYMQEDWDDIFYDKEFKMEIIKACPKMETRYKDKWTPHLYQFSFDYASDSDAIPEC</sequence>
<organism evidence="3">
    <name type="scientific">uncultured Sulfurovum sp</name>
    <dbReference type="NCBI Taxonomy" id="269237"/>
    <lineage>
        <taxon>Bacteria</taxon>
        <taxon>Pseudomonadati</taxon>
        <taxon>Campylobacterota</taxon>
        <taxon>Epsilonproteobacteria</taxon>
        <taxon>Campylobacterales</taxon>
        <taxon>Sulfurovaceae</taxon>
        <taxon>Sulfurovum</taxon>
        <taxon>environmental samples</taxon>
    </lineage>
</organism>
<keyword evidence="2" id="KW-0732">Signal</keyword>
<proteinExistence type="predicted"/>
<dbReference type="EMBL" id="CACVAR010000097">
    <property type="protein sequence ID" value="CAA6802069.1"/>
    <property type="molecule type" value="Genomic_DNA"/>
</dbReference>
<name>A0A6S6SBS2_9BACT</name>
<dbReference type="AlphaFoldDB" id="A0A6S6SBS2"/>
<evidence type="ECO:0000256" key="1">
    <source>
        <dbReference type="SAM" id="Coils"/>
    </source>
</evidence>
<keyword evidence="1" id="KW-0175">Coiled coil</keyword>
<feature type="signal peptide" evidence="2">
    <location>
        <begin position="1"/>
        <end position="20"/>
    </location>
</feature>
<gene>
    <name evidence="3" type="ORF">HELGO_WM33680</name>
</gene>
<protein>
    <submittedName>
        <fullName evidence="3">Uncharacterized protein</fullName>
    </submittedName>
</protein>